<dbReference type="EMBL" id="LZYZ01000008">
    <property type="protein sequence ID" value="OOM07472.1"/>
    <property type="molecule type" value="Genomic_DNA"/>
</dbReference>
<name>A0A1S8MTG2_CLOSA</name>
<reference evidence="1 2" key="1">
    <citation type="submission" date="2016-05" db="EMBL/GenBank/DDBJ databases">
        <title>Microbial solvent formation.</title>
        <authorList>
            <person name="Poehlein A."/>
            <person name="Montoya Solano J.D."/>
            <person name="Flitsch S."/>
            <person name="Krabben P."/>
            <person name="Duerre P."/>
            <person name="Daniel R."/>
        </authorList>
    </citation>
    <scope>NUCLEOTIDE SEQUENCE [LARGE SCALE GENOMIC DNA]</scope>
    <source>
        <strain evidence="1 2">L1-8</strain>
    </source>
</reference>
<proteinExistence type="predicted"/>
<dbReference type="AlphaFoldDB" id="A0A1S8MTG2"/>
<protein>
    <submittedName>
        <fullName evidence="1">Uncharacterized protein</fullName>
    </submittedName>
</protein>
<evidence type="ECO:0000313" key="1">
    <source>
        <dbReference type="EMBL" id="OOM07472.1"/>
    </source>
</evidence>
<accession>A0A1S8MTG2</accession>
<gene>
    <name evidence="1" type="ORF">CLOSAC_40020</name>
</gene>
<dbReference type="Proteomes" id="UP000191154">
    <property type="component" value="Unassembled WGS sequence"/>
</dbReference>
<sequence>MNVLLKAQLVYLPDIEIVKPKGIVIKEDRVIDKLNSMILNFYIDYHLLSQHRHLSL</sequence>
<organism evidence="1 2">
    <name type="scientific">Clostridium saccharobutylicum</name>
    <dbReference type="NCBI Taxonomy" id="169679"/>
    <lineage>
        <taxon>Bacteria</taxon>
        <taxon>Bacillati</taxon>
        <taxon>Bacillota</taxon>
        <taxon>Clostridia</taxon>
        <taxon>Eubacteriales</taxon>
        <taxon>Clostridiaceae</taxon>
        <taxon>Clostridium</taxon>
    </lineage>
</organism>
<evidence type="ECO:0000313" key="2">
    <source>
        <dbReference type="Proteomes" id="UP000191154"/>
    </source>
</evidence>
<comment type="caution">
    <text evidence="1">The sequence shown here is derived from an EMBL/GenBank/DDBJ whole genome shotgun (WGS) entry which is preliminary data.</text>
</comment>